<dbReference type="RefSeq" id="WP_179456009.1">
    <property type="nucleotide sequence ID" value="NZ_BAAAPX010000001.1"/>
</dbReference>
<dbReference type="AlphaFoldDB" id="A0A852SZ85"/>
<dbReference type="InterPro" id="IPR050090">
    <property type="entry name" value="Tyrosine_recombinase_XerCD"/>
</dbReference>
<dbReference type="EMBL" id="JACCBJ010000001">
    <property type="protein sequence ID" value="NYD74197.1"/>
    <property type="molecule type" value="Genomic_DNA"/>
</dbReference>
<protein>
    <submittedName>
        <fullName evidence="5">Integrase</fullName>
    </submittedName>
</protein>
<evidence type="ECO:0000256" key="2">
    <source>
        <dbReference type="SAM" id="Coils"/>
    </source>
</evidence>
<feature type="domain" description="Tyr recombinase" evidence="4">
    <location>
        <begin position="490"/>
        <end position="703"/>
    </location>
</feature>
<dbReference type="PANTHER" id="PTHR30349">
    <property type="entry name" value="PHAGE INTEGRASE-RELATED"/>
    <property type="match status" value="1"/>
</dbReference>
<sequence length="833" mass="93818">MSEQRSRLIDEVPPAGIEPSQTQRQRVSPPPPSKHREAPVRSPEPVSWPVSLMTCAELVELSLSAVPVSARFSNPKGERSARRIAMRAVTGWLSTMPGRSWQERWLASGVEDDPDWADTIVAHFNSTNGVNYQRGVVPRGIAWMCAVDAIRPSYEWMHRNHEVVRGLHNIVFDVRDPSAREALEEAIDEHGKLSSRIAAQKVSALSQLARVLVRTGKRRAADISVDDLLEVRETARGIRNNLPSGAAYDAMSWAGLLPDGAPENFAKTRRTRQRSVEELVDRTGIANRRMRNLFIDYLRARSAALDYTSLTGLASTLVQNFWVELEILRPGIDSLDLDAELLDEWKAGLWVVRHGTGKGKRRTTIGPILLAVRAFYYDLADWALAEPDRYAAFAAPNPVTQADVEAFRKSIKHQKARSHARTRVRLPLLPKLLDTVESTKRWHLEALTKARNCAVGEQFVVSGIQCEVVGAEAREFGGRLLNGYKRAGGIPVRRLDNGDIFDAVHAEANHFWRWAAINVMAETGVRIEELEELTHTALVQYKLPTTGELLPLLQIAPSKTDEERVIPVSPELASVLAEMISRVRREAGTERLPLVTRWDYQEKKESAPMPFLFQREINGERRTINRAWIGRHLANAASDAGFVGDDGEPIKFANHDLRRIFTTDAIKNGLPIHIAAALLGHRDLNTTQRYNAIYEEDVYRHFRSFIDARRALRPAEEYRTPTPEEWEEFLGHYERRQTEMGICGRAFGSSCAHDGACLRCQLLRPDPAQEGRLLERIDNLKARIAEANEQRWLGEVELLEQTLAGAYQKLESMRRQVADGPTFLGLPTVRADE</sequence>
<dbReference type="PANTHER" id="PTHR30349:SF64">
    <property type="entry name" value="PROPHAGE INTEGRASE INTD-RELATED"/>
    <property type="match status" value="1"/>
</dbReference>
<proteinExistence type="predicted"/>
<organism evidence="5 6">
    <name type="scientific">Leifsonia soli</name>
    <dbReference type="NCBI Taxonomy" id="582665"/>
    <lineage>
        <taxon>Bacteria</taxon>
        <taxon>Bacillati</taxon>
        <taxon>Actinomycetota</taxon>
        <taxon>Actinomycetes</taxon>
        <taxon>Micrococcales</taxon>
        <taxon>Microbacteriaceae</taxon>
        <taxon>Leifsonia</taxon>
    </lineage>
</organism>
<reference evidence="5 6" key="1">
    <citation type="submission" date="2020-07" db="EMBL/GenBank/DDBJ databases">
        <title>Sequencing the genomes of 1000 actinobacteria strains.</title>
        <authorList>
            <person name="Klenk H.-P."/>
        </authorList>
    </citation>
    <scope>NUCLEOTIDE SEQUENCE [LARGE SCALE GENOMIC DNA]</scope>
    <source>
        <strain evidence="5 6">DSM 23871</strain>
    </source>
</reference>
<dbReference type="Pfam" id="PF00589">
    <property type="entry name" value="Phage_integrase"/>
    <property type="match status" value="1"/>
</dbReference>
<dbReference type="InterPro" id="IPR011010">
    <property type="entry name" value="DNA_brk_join_enz"/>
</dbReference>
<dbReference type="PROSITE" id="PS51898">
    <property type="entry name" value="TYR_RECOMBINASE"/>
    <property type="match status" value="1"/>
</dbReference>
<comment type="caution">
    <text evidence="5">The sequence shown here is derived from an EMBL/GenBank/DDBJ whole genome shotgun (WGS) entry which is preliminary data.</text>
</comment>
<evidence type="ECO:0000313" key="5">
    <source>
        <dbReference type="EMBL" id="NYD74197.1"/>
    </source>
</evidence>
<dbReference type="Gene3D" id="1.10.443.10">
    <property type="entry name" value="Intergrase catalytic core"/>
    <property type="match status" value="1"/>
</dbReference>
<evidence type="ECO:0000256" key="3">
    <source>
        <dbReference type="SAM" id="MobiDB-lite"/>
    </source>
</evidence>
<dbReference type="SUPFAM" id="SSF56349">
    <property type="entry name" value="DNA breaking-rejoining enzymes"/>
    <property type="match status" value="1"/>
</dbReference>
<keyword evidence="1" id="KW-0233">DNA recombination</keyword>
<feature type="compositionally biased region" description="Basic and acidic residues" evidence="3">
    <location>
        <begin position="1"/>
        <end position="10"/>
    </location>
</feature>
<feature type="region of interest" description="Disordered" evidence="3">
    <location>
        <begin position="1"/>
        <end position="46"/>
    </location>
</feature>
<dbReference type="GO" id="GO:0015074">
    <property type="term" value="P:DNA integration"/>
    <property type="evidence" value="ECO:0007669"/>
    <property type="project" value="InterPro"/>
</dbReference>
<evidence type="ECO:0000256" key="1">
    <source>
        <dbReference type="ARBA" id="ARBA00023172"/>
    </source>
</evidence>
<keyword evidence="2" id="KW-0175">Coiled coil</keyword>
<dbReference type="InterPro" id="IPR002104">
    <property type="entry name" value="Integrase_catalytic"/>
</dbReference>
<accession>A0A852SZ85</accession>
<dbReference type="GO" id="GO:0003677">
    <property type="term" value="F:DNA binding"/>
    <property type="evidence" value="ECO:0007669"/>
    <property type="project" value="InterPro"/>
</dbReference>
<evidence type="ECO:0000259" key="4">
    <source>
        <dbReference type="PROSITE" id="PS51898"/>
    </source>
</evidence>
<dbReference type="Proteomes" id="UP000589620">
    <property type="component" value="Unassembled WGS sequence"/>
</dbReference>
<dbReference type="InterPro" id="IPR013762">
    <property type="entry name" value="Integrase-like_cat_sf"/>
</dbReference>
<feature type="coiled-coil region" evidence="2">
    <location>
        <begin position="770"/>
        <end position="816"/>
    </location>
</feature>
<evidence type="ECO:0000313" key="6">
    <source>
        <dbReference type="Proteomes" id="UP000589620"/>
    </source>
</evidence>
<name>A0A852SZ85_9MICO</name>
<dbReference type="CDD" id="cd00397">
    <property type="entry name" value="DNA_BRE_C"/>
    <property type="match status" value="1"/>
</dbReference>
<dbReference type="GO" id="GO:0006310">
    <property type="term" value="P:DNA recombination"/>
    <property type="evidence" value="ECO:0007669"/>
    <property type="project" value="UniProtKB-KW"/>
</dbReference>
<keyword evidence="6" id="KW-1185">Reference proteome</keyword>
<gene>
    <name evidence="5" type="ORF">BJ963_001716</name>
</gene>